<evidence type="ECO:0000256" key="1">
    <source>
        <dbReference type="SAM" id="Phobius"/>
    </source>
</evidence>
<comment type="caution">
    <text evidence="2">The sequence shown here is derived from an EMBL/GenBank/DDBJ whole genome shotgun (WGS) entry which is preliminary data.</text>
</comment>
<reference evidence="2" key="1">
    <citation type="submission" date="2020-05" db="EMBL/GenBank/DDBJ databases">
        <title>Phylogenomic resolution of chytrid fungi.</title>
        <authorList>
            <person name="Stajich J.E."/>
            <person name="Amses K."/>
            <person name="Simmons R."/>
            <person name="Seto K."/>
            <person name="Myers J."/>
            <person name="Bonds A."/>
            <person name="Quandt C.A."/>
            <person name="Barry K."/>
            <person name="Liu P."/>
            <person name="Grigoriev I."/>
            <person name="Longcore J.E."/>
            <person name="James T.Y."/>
        </authorList>
    </citation>
    <scope>NUCLEOTIDE SEQUENCE</scope>
    <source>
        <strain evidence="2">JEL0476</strain>
    </source>
</reference>
<keyword evidence="1" id="KW-1133">Transmembrane helix</keyword>
<keyword evidence="1" id="KW-0812">Transmembrane</keyword>
<feature type="transmembrane region" description="Helical" evidence="1">
    <location>
        <begin position="12"/>
        <end position="35"/>
    </location>
</feature>
<proteinExistence type="predicted"/>
<organism evidence="2 3">
    <name type="scientific">Clydaea vesicula</name>
    <dbReference type="NCBI Taxonomy" id="447962"/>
    <lineage>
        <taxon>Eukaryota</taxon>
        <taxon>Fungi</taxon>
        <taxon>Fungi incertae sedis</taxon>
        <taxon>Chytridiomycota</taxon>
        <taxon>Chytridiomycota incertae sedis</taxon>
        <taxon>Chytridiomycetes</taxon>
        <taxon>Lobulomycetales</taxon>
        <taxon>Lobulomycetaceae</taxon>
        <taxon>Clydaea</taxon>
    </lineage>
</organism>
<feature type="transmembrane region" description="Helical" evidence="1">
    <location>
        <begin position="47"/>
        <end position="73"/>
    </location>
</feature>
<dbReference type="Proteomes" id="UP001211065">
    <property type="component" value="Unassembled WGS sequence"/>
</dbReference>
<gene>
    <name evidence="2" type="ORF">HK099_003696</name>
</gene>
<feature type="transmembrane region" description="Helical" evidence="1">
    <location>
        <begin position="93"/>
        <end position="112"/>
    </location>
</feature>
<feature type="transmembrane region" description="Helical" evidence="1">
    <location>
        <begin position="198"/>
        <end position="221"/>
    </location>
</feature>
<evidence type="ECO:0000313" key="2">
    <source>
        <dbReference type="EMBL" id="KAJ3221191.1"/>
    </source>
</evidence>
<dbReference type="AlphaFoldDB" id="A0AAD5U1P2"/>
<name>A0AAD5U1P2_9FUNG</name>
<sequence>MSSLTIITPLKVISLVINSIAMILPIHTWWCFVLKGSKQQKLSTYKILMTATSISGFIYSASLFIYQLLFLYYEFIPKSFFLATHILRDTFGNFTLSFITFTSVFKFEKLFYFQTSQMITAIKMLTLFVSITASTTDIAGIYVKNIETEQELKEIIISINTIMSATMAVYTVVIEIMCQSKLLQSVNQDKTKLNIIKLFYILLILTDTTSILLFIISNLVLEGDEALGIDTIAQCTISLRA</sequence>
<keyword evidence="1" id="KW-0472">Membrane</keyword>
<feature type="transmembrane region" description="Helical" evidence="1">
    <location>
        <begin position="124"/>
        <end position="143"/>
    </location>
</feature>
<evidence type="ECO:0000313" key="3">
    <source>
        <dbReference type="Proteomes" id="UP001211065"/>
    </source>
</evidence>
<keyword evidence="3" id="KW-1185">Reference proteome</keyword>
<feature type="transmembrane region" description="Helical" evidence="1">
    <location>
        <begin position="155"/>
        <end position="177"/>
    </location>
</feature>
<protein>
    <submittedName>
        <fullName evidence="2">Uncharacterized protein</fullName>
    </submittedName>
</protein>
<accession>A0AAD5U1P2</accession>
<dbReference type="EMBL" id="JADGJW010000245">
    <property type="protein sequence ID" value="KAJ3221191.1"/>
    <property type="molecule type" value="Genomic_DNA"/>
</dbReference>